<dbReference type="Proteomes" id="UP001067235">
    <property type="component" value="Unassembled WGS sequence"/>
</dbReference>
<evidence type="ECO:0000313" key="1">
    <source>
        <dbReference type="EMBL" id="MCZ4553685.1"/>
    </source>
</evidence>
<protein>
    <submittedName>
        <fullName evidence="1">Uncharacterized protein</fullName>
    </submittedName>
</protein>
<name>A0ABT4N332_GORRU</name>
<dbReference type="RefSeq" id="WP_301574376.1">
    <property type="nucleotide sequence ID" value="NZ_JAPWIE010000011.1"/>
</dbReference>
<sequence>MPDHLGEPPTNTSAKLQLVLGAVTAAEKKLSGNVTFNSVDRYAQQAVELSKLPTPAARAKYVKRFYSHGPVDLHTGVVGDHDSAAKAWAMGSDGLGFWFTTRYDGAFRSVQDLRKAALADPTRRYFWAVIAVASDVVQDIRALHPLARLAFNDGGGHPVAIDDQLSDIASQCLAVADLRVEIAEEPSTDTPEGAQAGEVWRRQVRDLDGFIINPILQRVAALFEYRDRLRAVQVQTQLIYRLSGATGIDAKLEDLVRRSGSNDIGSARLNAARSELQEAERVRSVALAAVRGDYLNALTP</sequence>
<proteinExistence type="predicted"/>
<keyword evidence="2" id="KW-1185">Reference proteome</keyword>
<comment type="caution">
    <text evidence="1">The sequence shown here is derived from an EMBL/GenBank/DDBJ whole genome shotgun (WGS) entry which is preliminary data.</text>
</comment>
<dbReference type="EMBL" id="JAPWIE010000011">
    <property type="protein sequence ID" value="MCZ4553685.1"/>
    <property type="molecule type" value="Genomic_DNA"/>
</dbReference>
<gene>
    <name evidence="1" type="ORF">O4213_27100</name>
</gene>
<organism evidence="1 2">
    <name type="scientific">Gordonia rubripertincta</name>
    <name type="common">Rhodococcus corallinus</name>
    <dbReference type="NCBI Taxonomy" id="36822"/>
    <lineage>
        <taxon>Bacteria</taxon>
        <taxon>Bacillati</taxon>
        <taxon>Actinomycetota</taxon>
        <taxon>Actinomycetes</taxon>
        <taxon>Mycobacteriales</taxon>
        <taxon>Gordoniaceae</taxon>
        <taxon>Gordonia</taxon>
    </lineage>
</organism>
<accession>A0ABT4N332</accession>
<reference evidence="1" key="1">
    <citation type="submission" date="2022-12" db="EMBL/GenBank/DDBJ databases">
        <authorList>
            <person name="Krivoruchko A.V."/>
            <person name="Elkin A."/>
        </authorList>
    </citation>
    <scope>NUCLEOTIDE SEQUENCE</scope>
    <source>
        <strain evidence="1">IEGM 1388</strain>
    </source>
</reference>
<evidence type="ECO:0000313" key="2">
    <source>
        <dbReference type="Proteomes" id="UP001067235"/>
    </source>
</evidence>